<keyword evidence="2" id="KW-1185">Reference proteome</keyword>
<proteinExistence type="predicted"/>
<protein>
    <submittedName>
        <fullName evidence="1">Uncharacterized protein</fullName>
    </submittedName>
</protein>
<dbReference type="EMBL" id="JAABOA010001077">
    <property type="protein sequence ID" value="KAF9582368.1"/>
    <property type="molecule type" value="Genomic_DNA"/>
</dbReference>
<reference evidence="1" key="1">
    <citation type="journal article" date="2020" name="Fungal Divers.">
        <title>Resolving the Mortierellaceae phylogeny through synthesis of multi-gene phylogenetics and phylogenomics.</title>
        <authorList>
            <person name="Vandepol N."/>
            <person name="Liber J."/>
            <person name="Desiro A."/>
            <person name="Na H."/>
            <person name="Kennedy M."/>
            <person name="Barry K."/>
            <person name="Grigoriev I.V."/>
            <person name="Miller A.N."/>
            <person name="O'Donnell K."/>
            <person name="Stajich J.E."/>
            <person name="Bonito G."/>
        </authorList>
    </citation>
    <scope>NUCLEOTIDE SEQUENCE</scope>
    <source>
        <strain evidence="1">KOD1015</strain>
    </source>
</reference>
<feature type="non-terminal residue" evidence="1">
    <location>
        <position position="80"/>
    </location>
</feature>
<evidence type="ECO:0000313" key="2">
    <source>
        <dbReference type="Proteomes" id="UP000780801"/>
    </source>
</evidence>
<evidence type="ECO:0000313" key="1">
    <source>
        <dbReference type="EMBL" id="KAF9582368.1"/>
    </source>
</evidence>
<comment type="caution">
    <text evidence="1">The sequence shown here is derived from an EMBL/GenBank/DDBJ whole genome shotgun (WGS) entry which is preliminary data.</text>
</comment>
<gene>
    <name evidence="1" type="ORF">BGW38_000295</name>
</gene>
<sequence length="80" mass="8183">MPQGRLLAVSRLSRSFSTTPRVSLAAPTAPAAAAIPTPPLATPFKTEAANGVASNVPRHPRVLVTGSLGQLGSGLVKELR</sequence>
<name>A0A9P6KEY1_9FUNG</name>
<dbReference type="Proteomes" id="UP000780801">
    <property type="component" value="Unassembled WGS sequence"/>
</dbReference>
<accession>A0A9P6KEY1</accession>
<dbReference type="OrthoDB" id="331544at2759"/>
<organism evidence="1 2">
    <name type="scientific">Lunasporangiospora selenospora</name>
    <dbReference type="NCBI Taxonomy" id="979761"/>
    <lineage>
        <taxon>Eukaryota</taxon>
        <taxon>Fungi</taxon>
        <taxon>Fungi incertae sedis</taxon>
        <taxon>Mucoromycota</taxon>
        <taxon>Mortierellomycotina</taxon>
        <taxon>Mortierellomycetes</taxon>
        <taxon>Mortierellales</taxon>
        <taxon>Mortierellaceae</taxon>
        <taxon>Lunasporangiospora</taxon>
    </lineage>
</organism>
<dbReference type="AlphaFoldDB" id="A0A9P6KEY1"/>